<keyword evidence="3" id="KW-1015">Disulfide bond</keyword>
<feature type="domain" description="Ig-like" evidence="6">
    <location>
        <begin position="2"/>
        <end position="84"/>
    </location>
</feature>
<reference evidence="7" key="1">
    <citation type="submission" date="2022-11" db="EMBL/GenBank/DDBJ databases">
        <title>Centuries of genome instability and evolution in soft-shell clam transmissible cancer (bioRxiv).</title>
        <authorList>
            <person name="Hart S.F.M."/>
            <person name="Yonemitsu M.A."/>
            <person name="Giersch R.M."/>
            <person name="Beal B.F."/>
            <person name="Arriagada G."/>
            <person name="Davis B.W."/>
            <person name="Ostrander E.A."/>
            <person name="Goff S.P."/>
            <person name="Metzger M.J."/>
        </authorList>
    </citation>
    <scope>NUCLEOTIDE SEQUENCE</scope>
    <source>
        <strain evidence="7">MELC-2E11</strain>
        <tissue evidence="7">Siphon/mantle</tissue>
    </source>
</reference>
<keyword evidence="2" id="KW-0472">Membrane</keyword>
<evidence type="ECO:0000256" key="1">
    <source>
        <dbReference type="ARBA" id="ARBA00004479"/>
    </source>
</evidence>
<evidence type="ECO:0000256" key="3">
    <source>
        <dbReference type="ARBA" id="ARBA00023157"/>
    </source>
</evidence>
<dbReference type="PROSITE" id="PS50835">
    <property type="entry name" value="IG_LIKE"/>
    <property type="match status" value="1"/>
</dbReference>
<dbReference type="Gene3D" id="2.60.40.10">
    <property type="entry name" value="Immunoglobulins"/>
    <property type="match status" value="2"/>
</dbReference>
<dbReference type="Pfam" id="PF00047">
    <property type="entry name" value="ig"/>
    <property type="match status" value="1"/>
</dbReference>
<dbReference type="SMART" id="SM00409">
    <property type="entry name" value="IG"/>
    <property type="match status" value="2"/>
</dbReference>
<dbReference type="InterPro" id="IPR013783">
    <property type="entry name" value="Ig-like_fold"/>
</dbReference>
<evidence type="ECO:0000313" key="8">
    <source>
        <dbReference type="Proteomes" id="UP001164746"/>
    </source>
</evidence>
<protein>
    <recommendedName>
        <fullName evidence="6">Ig-like domain-containing protein</fullName>
    </recommendedName>
</protein>
<dbReference type="InterPro" id="IPR013151">
    <property type="entry name" value="Immunoglobulin_dom"/>
</dbReference>
<dbReference type="InterPro" id="IPR007110">
    <property type="entry name" value="Ig-like_dom"/>
</dbReference>
<dbReference type="PANTHER" id="PTHR11640:SF31">
    <property type="entry name" value="IRREGULAR CHIASM C-ROUGHEST PROTEIN-RELATED"/>
    <property type="match status" value="1"/>
</dbReference>
<proteinExistence type="predicted"/>
<dbReference type="PANTHER" id="PTHR11640">
    <property type="entry name" value="NEPHRIN"/>
    <property type="match status" value="1"/>
</dbReference>
<gene>
    <name evidence="7" type="ORF">MAR_021694</name>
</gene>
<dbReference type="SUPFAM" id="SSF48726">
    <property type="entry name" value="Immunoglobulin"/>
    <property type="match status" value="2"/>
</dbReference>
<dbReference type="EMBL" id="CP111016">
    <property type="protein sequence ID" value="WAR06325.1"/>
    <property type="molecule type" value="Genomic_DNA"/>
</dbReference>
<name>A0ABY7EBF1_MYAAR</name>
<comment type="subcellular location">
    <subcellularLocation>
        <location evidence="1">Membrane</location>
        <topology evidence="1">Single-pass type I membrane protein</topology>
    </subcellularLocation>
</comment>
<evidence type="ECO:0000256" key="2">
    <source>
        <dbReference type="ARBA" id="ARBA00023136"/>
    </source>
</evidence>
<feature type="non-terminal residue" evidence="7">
    <location>
        <position position="1"/>
    </location>
</feature>
<feature type="non-terminal residue" evidence="7">
    <location>
        <position position="189"/>
    </location>
</feature>
<sequence length="189" mass="20871">GPKIGNLQNIRRVRGESLVYKCLYTPGNPPIVDFEWTRSGTGISWAKQITQNLTIPNLQRLDEARYTCKVSSLLRPTLTSATTTRYDTATFYLDILYGAENLVLLFNNVSHASVEIDEHSSNHMRCLLESDPGSDMTLTKDGKTIITRSGVNQLTHGIQAECSDAGVYTCSGYNQYGAADNASVQLFVK</sequence>
<keyword evidence="5" id="KW-0393">Immunoglobulin domain</keyword>
<evidence type="ECO:0000256" key="5">
    <source>
        <dbReference type="ARBA" id="ARBA00023319"/>
    </source>
</evidence>
<dbReference type="CDD" id="cd00096">
    <property type="entry name" value="Ig"/>
    <property type="match status" value="1"/>
</dbReference>
<dbReference type="Proteomes" id="UP001164746">
    <property type="component" value="Chromosome 5"/>
</dbReference>
<keyword evidence="8" id="KW-1185">Reference proteome</keyword>
<accession>A0ABY7EBF1</accession>
<evidence type="ECO:0000259" key="6">
    <source>
        <dbReference type="PROSITE" id="PS50835"/>
    </source>
</evidence>
<dbReference type="InterPro" id="IPR003599">
    <property type="entry name" value="Ig_sub"/>
</dbReference>
<keyword evidence="4" id="KW-0325">Glycoprotein</keyword>
<evidence type="ECO:0000313" key="7">
    <source>
        <dbReference type="EMBL" id="WAR06325.1"/>
    </source>
</evidence>
<organism evidence="7 8">
    <name type="scientific">Mya arenaria</name>
    <name type="common">Soft-shell clam</name>
    <dbReference type="NCBI Taxonomy" id="6604"/>
    <lineage>
        <taxon>Eukaryota</taxon>
        <taxon>Metazoa</taxon>
        <taxon>Spiralia</taxon>
        <taxon>Lophotrochozoa</taxon>
        <taxon>Mollusca</taxon>
        <taxon>Bivalvia</taxon>
        <taxon>Autobranchia</taxon>
        <taxon>Heteroconchia</taxon>
        <taxon>Euheterodonta</taxon>
        <taxon>Imparidentia</taxon>
        <taxon>Neoheterodontei</taxon>
        <taxon>Myida</taxon>
        <taxon>Myoidea</taxon>
        <taxon>Myidae</taxon>
        <taxon>Mya</taxon>
    </lineage>
</organism>
<dbReference type="Pfam" id="PF13895">
    <property type="entry name" value="Ig_2"/>
    <property type="match status" value="1"/>
</dbReference>
<dbReference type="InterPro" id="IPR051275">
    <property type="entry name" value="Cell_adhesion_signaling"/>
</dbReference>
<dbReference type="InterPro" id="IPR036179">
    <property type="entry name" value="Ig-like_dom_sf"/>
</dbReference>
<evidence type="ECO:0000256" key="4">
    <source>
        <dbReference type="ARBA" id="ARBA00023180"/>
    </source>
</evidence>